<reference evidence="1 2" key="1">
    <citation type="journal article" date="2021" name="Sci. Rep.">
        <title>Chromosome anchoring in Senegalese sole (Solea senegalensis) reveals sex-associated markers and genome rearrangements in flatfish.</title>
        <authorList>
            <person name="Guerrero-Cozar I."/>
            <person name="Gomez-Garrido J."/>
            <person name="Berbel C."/>
            <person name="Martinez-Blanch J.F."/>
            <person name="Alioto T."/>
            <person name="Claros M.G."/>
            <person name="Gagnaire P.A."/>
            <person name="Manchado M."/>
        </authorList>
    </citation>
    <scope>NUCLEOTIDE SEQUENCE [LARGE SCALE GENOMIC DNA]</scope>
    <source>
        <strain evidence="1">Sse05_10M</strain>
    </source>
</reference>
<dbReference type="AlphaFoldDB" id="A0AAV6PRK8"/>
<dbReference type="EMBL" id="JAGKHQ010000021">
    <property type="protein sequence ID" value="KAG7474204.1"/>
    <property type="molecule type" value="Genomic_DNA"/>
</dbReference>
<comment type="caution">
    <text evidence="1">The sequence shown here is derived from an EMBL/GenBank/DDBJ whole genome shotgun (WGS) entry which is preliminary data.</text>
</comment>
<sequence length="56" mass="5940">TETVIYSKRAAIAVLLIGPNCSCVKQIGTFEKPRSTCTAVWSVCGAQQCSCSRASD</sequence>
<dbReference type="Proteomes" id="UP000693946">
    <property type="component" value="Linkage Group LG9"/>
</dbReference>
<feature type="non-terminal residue" evidence="1">
    <location>
        <position position="56"/>
    </location>
</feature>
<accession>A0AAV6PRK8</accession>
<feature type="non-terminal residue" evidence="1">
    <location>
        <position position="1"/>
    </location>
</feature>
<organism evidence="1 2">
    <name type="scientific">Solea senegalensis</name>
    <name type="common">Senegalese sole</name>
    <dbReference type="NCBI Taxonomy" id="28829"/>
    <lineage>
        <taxon>Eukaryota</taxon>
        <taxon>Metazoa</taxon>
        <taxon>Chordata</taxon>
        <taxon>Craniata</taxon>
        <taxon>Vertebrata</taxon>
        <taxon>Euteleostomi</taxon>
        <taxon>Actinopterygii</taxon>
        <taxon>Neopterygii</taxon>
        <taxon>Teleostei</taxon>
        <taxon>Neoteleostei</taxon>
        <taxon>Acanthomorphata</taxon>
        <taxon>Carangaria</taxon>
        <taxon>Pleuronectiformes</taxon>
        <taxon>Pleuronectoidei</taxon>
        <taxon>Soleidae</taxon>
        <taxon>Solea</taxon>
    </lineage>
</organism>
<evidence type="ECO:0000313" key="1">
    <source>
        <dbReference type="EMBL" id="KAG7474204.1"/>
    </source>
</evidence>
<protein>
    <submittedName>
        <fullName evidence="1">Uncharacterized protein</fullName>
    </submittedName>
</protein>
<evidence type="ECO:0000313" key="2">
    <source>
        <dbReference type="Proteomes" id="UP000693946"/>
    </source>
</evidence>
<name>A0AAV6PRK8_SOLSE</name>
<keyword evidence="2" id="KW-1185">Reference proteome</keyword>
<proteinExistence type="predicted"/>
<gene>
    <name evidence="1" type="ORF">JOB18_003980</name>
</gene>